<evidence type="ECO:0000256" key="2">
    <source>
        <dbReference type="SAM" id="MobiDB-lite"/>
    </source>
</evidence>
<comment type="similarity">
    <text evidence="1">Belongs to the TonB-dependent receptor family.</text>
</comment>
<dbReference type="STRING" id="1391627.SAMN05216464_11874"/>
<dbReference type="Gene3D" id="2.170.130.10">
    <property type="entry name" value="TonB-dependent receptor, plug domain"/>
    <property type="match status" value="1"/>
</dbReference>
<dbReference type="Pfam" id="PF13715">
    <property type="entry name" value="CarbopepD_reg_2"/>
    <property type="match status" value="1"/>
</dbReference>
<dbReference type="InterPro" id="IPR037066">
    <property type="entry name" value="Plug_dom_sf"/>
</dbReference>
<proteinExistence type="inferred from homology"/>
<dbReference type="InterPro" id="IPR023997">
    <property type="entry name" value="TonB-dep_OMP_SusC/RagA_CS"/>
</dbReference>
<dbReference type="SUPFAM" id="SSF49464">
    <property type="entry name" value="Carboxypeptidase regulatory domain-like"/>
    <property type="match status" value="1"/>
</dbReference>
<dbReference type="GO" id="GO:0009279">
    <property type="term" value="C:cell outer membrane"/>
    <property type="evidence" value="ECO:0007669"/>
    <property type="project" value="UniProtKB-SubCell"/>
</dbReference>
<evidence type="ECO:0000313" key="4">
    <source>
        <dbReference type="EMBL" id="SDF45686.1"/>
    </source>
</evidence>
<feature type="region of interest" description="Disordered" evidence="2">
    <location>
        <begin position="117"/>
        <end position="147"/>
    </location>
</feature>
<dbReference type="PROSITE" id="PS52016">
    <property type="entry name" value="TONB_DEPENDENT_REC_3"/>
    <property type="match status" value="1"/>
</dbReference>
<dbReference type="EMBL" id="FNAI01000018">
    <property type="protein sequence ID" value="SDF45686.1"/>
    <property type="molecule type" value="Genomic_DNA"/>
</dbReference>
<sequence>MLKNLRSKLKYSSFVLTVASTCFLNCALATEIARSQDLDKRISIDVEKKTLKETLDQISKQAHVNIIYSNAKGILKNPVTIHAKDQQVSKVLTDLLSPLTLTYEVIGDQIVVKFDKTSSRSPSQEQTEKHRLPVKGRVTNTNGSPLPGATIKIKNGPALATTDSNGEFEIHNVADSTVLQVSFIGYLTKEIVITNTNYLTITLENGSNQLNEVSVVSTGYQTIPKERATGSFAQPIKAMFNDRVSTDIFSKLNGITSGLVFNSNTTAAQNGQLDINIRGRSTIFANDQPLIVIDNFPYNGDINNINPNDVEDVTVLKDAAAASIWGVRAGNGVIVIRTKKGKLAQPLRIGFNASITAFDKPNLAYNPNQLNSSSYVDLETYLFKQGYYDANLNDVTNYPVISPAVELLTAQRNGTISASSLNTQLSALKNLNVNDQIGKYLLHNANNQQYGLNFSGGSSKATYFFSSGYDYNLPSAKDNSYQRITLNSQNTFKPIANLEISVGLNVVKGRNQTDNTLSNTLNHVFPYSQIADAGGQPRPISYGYRDSYVQAAPSNGFLDWSYSPLKDLGAANNITTITDTRLTSGIKYTFIEGLSGEIKYQYERTNIQNRDFESQDTYYTRNLINQFAIQSNGQVTGYNIPLGGISGLGNTNIISNNLRGQLNYNRSWKNSTIAALVGYEFSQVSSASNGSSLYGYNDDNATFVNVNTTTFYNINPSGNTTTINNGINIGGTLDRIRSSFANLAYSYKDKYTLSGSARIDGSNYFGVATNQKSLPLWSAGGKWDINKENFYNISWLPTLDFRATYGFNGNLDRSVTGVTTLLYQSNALYTNLPYATILNIGNPDLSWEKTAITNLGIDFSSKKNIISGSLEFYFKKETDVLGYKTFPNNAGILSLEGNYSDMSGHGFDVTLTSQNLSGRLKWSTTVLVSHATDKVTRYDLAPLASQLVGADGNGTVAVPNLGKPVFGLYSYKYVGLNPSTGNPIGYVNGVKSEDYDAIINNSSVSDLVYFGPARPTYFGGLNNHFSYKGFDLNVQINYKLGYYFRKPTTNYSQIISNGSAYLIVNQDYNKRWMKSGDEKTTNIPSLIYPFSSTRDQFYQGSDINVEKGDHIRLQDISLSYNFNRSVYPKLPFSNLQLFMYANNIGILWKANQSGLDPDAVPGGNDRTTTPNPRSIAFGIKGNF</sequence>
<keyword evidence="5" id="KW-1185">Reference proteome</keyword>
<keyword evidence="1" id="KW-0813">Transport</keyword>
<keyword evidence="1" id="KW-0812">Transmembrane</keyword>
<dbReference type="OrthoDB" id="9768177at2"/>
<evidence type="ECO:0000259" key="3">
    <source>
        <dbReference type="Pfam" id="PF07715"/>
    </source>
</evidence>
<keyword evidence="1" id="KW-0998">Cell outer membrane</keyword>
<name>A0A1G7L8H8_9SPHI</name>
<dbReference type="SUPFAM" id="SSF56935">
    <property type="entry name" value="Porins"/>
    <property type="match status" value="1"/>
</dbReference>
<keyword evidence="1" id="KW-0472">Membrane</keyword>
<dbReference type="Pfam" id="PF07715">
    <property type="entry name" value="Plug"/>
    <property type="match status" value="1"/>
</dbReference>
<dbReference type="AlphaFoldDB" id="A0A1G7L8H8"/>
<protein>
    <submittedName>
        <fullName evidence="4">TonB-linked outer membrane protein, SusC/RagA family</fullName>
    </submittedName>
</protein>
<dbReference type="InterPro" id="IPR008969">
    <property type="entry name" value="CarboxyPept-like_regulatory"/>
</dbReference>
<dbReference type="Gene3D" id="2.60.40.1120">
    <property type="entry name" value="Carboxypeptidase-like, regulatory domain"/>
    <property type="match status" value="1"/>
</dbReference>
<dbReference type="NCBIfam" id="TIGR04057">
    <property type="entry name" value="SusC_RagA_signa"/>
    <property type="match status" value="1"/>
</dbReference>
<reference evidence="4 5" key="1">
    <citation type="submission" date="2016-10" db="EMBL/GenBank/DDBJ databases">
        <authorList>
            <person name="de Groot N.N."/>
        </authorList>
    </citation>
    <scope>NUCLEOTIDE SEQUENCE [LARGE SCALE GENOMIC DNA]</scope>
    <source>
        <strain evidence="4 5">47C3B</strain>
    </source>
</reference>
<evidence type="ECO:0000313" key="5">
    <source>
        <dbReference type="Proteomes" id="UP000199072"/>
    </source>
</evidence>
<comment type="subcellular location">
    <subcellularLocation>
        <location evidence="1">Cell outer membrane</location>
        <topology evidence="1">Multi-pass membrane protein</topology>
    </subcellularLocation>
</comment>
<accession>A0A1G7L8H8</accession>
<dbReference type="RefSeq" id="WP_091155543.1">
    <property type="nucleotide sequence ID" value="NZ_FNAI01000018.1"/>
</dbReference>
<dbReference type="InterPro" id="IPR012910">
    <property type="entry name" value="Plug_dom"/>
</dbReference>
<dbReference type="NCBIfam" id="TIGR04056">
    <property type="entry name" value="OMP_RagA_SusC"/>
    <property type="match status" value="1"/>
</dbReference>
<feature type="domain" description="TonB-dependent receptor plug" evidence="3">
    <location>
        <begin position="243"/>
        <end position="333"/>
    </location>
</feature>
<dbReference type="InterPro" id="IPR039426">
    <property type="entry name" value="TonB-dep_rcpt-like"/>
</dbReference>
<keyword evidence="1" id="KW-1134">Transmembrane beta strand</keyword>
<organism evidence="4 5">
    <name type="scientific">Mucilaginibacter pineti</name>
    <dbReference type="NCBI Taxonomy" id="1391627"/>
    <lineage>
        <taxon>Bacteria</taxon>
        <taxon>Pseudomonadati</taxon>
        <taxon>Bacteroidota</taxon>
        <taxon>Sphingobacteriia</taxon>
        <taxon>Sphingobacteriales</taxon>
        <taxon>Sphingobacteriaceae</taxon>
        <taxon>Mucilaginibacter</taxon>
    </lineage>
</organism>
<gene>
    <name evidence="4" type="ORF">SAMN05216464_11874</name>
</gene>
<dbReference type="InterPro" id="IPR023996">
    <property type="entry name" value="TonB-dep_OMP_SusC/RagA"/>
</dbReference>
<dbReference type="Proteomes" id="UP000199072">
    <property type="component" value="Unassembled WGS sequence"/>
</dbReference>
<evidence type="ECO:0000256" key="1">
    <source>
        <dbReference type="PROSITE-ProRule" id="PRU01360"/>
    </source>
</evidence>